<accession>A0A7G8Q4G3</accession>
<proteinExistence type="predicted"/>
<dbReference type="RefSeq" id="WP_187057130.1">
    <property type="nucleotide sequence ID" value="NZ_CP060412.1"/>
</dbReference>
<evidence type="ECO:0000313" key="1">
    <source>
        <dbReference type="EMBL" id="QNK01671.1"/>
    </source>
</evidence>
<dbReference type="EMBL" id="CP060412">
    <property type="protein sequence ID" value="QNK01671.1"/>
    <property type="molecule type" value="Genomic_DNA"/>
</dbReference>
<protein>
    <submittedName>
        <fullName evidence="1">Uncharacterized protein</fullName>
    </submittedName>
</protein>
<organism evidence="1 2">
    <name type="scientific">Dyella telluris</name>
    <dbReference type="NCBI Taxonomy" id="2763498"/>
    <lineage>
        <taxon>Bacteria</taxon>
        <taxon>Pseudomonadati</taxon>
        <taxon>Pseudomonadota</taxon>
        <taxon>Gammaproteobacteria</taxon>
        <taxon>Lysobacterales</taxon>
        <taxon>Rhodanobacteraceae</taxon>
        <taxon>Dyella</taxon>
    </lineage>
</organism>
<sequence length="143" mass="15404">MNSAQRIKIVEKGWGNFNGTFGGVEFLNSLSVEAVAPSVARQLGSLVRIELCDSEAQITSNSDYLANKDTPAKVESTLIDVETANEATKEHQKVEEAAQYTREDLEKVADQRGIAGVREIADTLGVRGRSIAELIEAILAKAG</sequence>
<name>A0A7G8Q4G3_9GAMM</name>
<evidence type="ECO:0000313" key="2">
    <source>
        <dbReference type="Proteomes" id="UP000515873"/>
    </source>
</evidence>
<reference evidence="1 2" key="1">
    <citation type="submission" date="2020-08" db="EMBL/GenBank/DDBJ databases">
        <title>Dyella sp. G9 isolated from forest soil.</title>
        <authorList>
            <person name="Fu J."/>
            <person name="Qiu L."/>
        </authorList>
    </citation>
    <scope>NUCLEOTIDE SEQUENCE [LARGE SCALE GENOMIC DNA]</scope>
    <source>
        <strain evidence="1 2">G9</strain>
    </source>
</reference>
<keyword evidence="2" id="KW-1185">Reference proteome</keyword>
<dbReference type="AlphaFoldDB" id="A0A7G8Q4G3"/>
<dbReference type="Proteomes" id="UP000515873">
    <property type="component" value="Chromosome"/>
</dbReference>
<gene>
    <name evidence="1" type="ORF">H8F01_00375</name>
</gene>
<dbReference type="KEGG" id="dtl:H8F01_00375"/>